<proteinExistence type="predicted"/>
<evidence type="ECO:0000313" key="3">
    <source>
        <dbReference type="Proteomes" id="UP000249016"/>
    </source>
</evidence>
<comment type="caution">
    <text evidence="2">The sequence shown here is derived from an EMBL/GenBank/DDBJ whole genome shotgun (WGS) entry which is preliminary data.</text>
</comment>
<dbReference type="EMBL" id="QLII01000001">
    <property type="protein sequence ID" value="RAI74208.1"/>
    <property type="molecule type" value="Genomic_DNA"/>
</dbReference>
<keyword evidence="1" id="KW-1133">Transmembrane helix</keyword>
<dbReference type="AlphaFoldDB" id="A0A327NNK4"/>
<keyword evidence="1" id="KW-0812">Transmembrane</keyword>
<organism evidence="2 3">
    <name type="scientific">Spirosoma telluris</name>
    <dbReference type="NCBI Taxonomy" id="2183553"/>
    <lineage>
        <taxon>Bacteria</taxon>
        <taxon>Pseudomonadati</taxon>
        <taxon>Bacteroidota</taxon>
        <taxon>Cytophagia</taxon>
        <taxon>Cytophagales</taxon>
        <taxon>Cytophagaceae</taxon>
        <taxon>Spirosoma</taxon>
    </lineage>
</organism>
<protein>
    <submittedName>
        <fullName evidence="2">Uncharacterized protein</fullName>
    </submittedName>
</protein>
<keyword evidence="1" id="KW-0472">Membrane</keyword>
<sequence>MTSRTKHRLFVTAGFITIIVTMALGTWPVYLRGLLVLAGGWQMAIGIVYQVKLFAQQKNGLYYTLLVFAGIFGLSMLALTLFWLDSLQ</sequence>
<keyword evidence="3" id="KW-1185">Reference proteome</keyword>
<dbReference type="Proteomes" id="UP000249016">
    <property type="component" value="Unassembled WGS sequence"/>
</dbReference>
<accession>A0A327NNK4</accession>
<evidence type="ECO:0000256" key="1">
    <source>
        <dbReference type="SAM" id="Phobius"/>
    </source>
</evidence>
<evidence type="ECO:0000313" key="2">
    <source>
        <dbReference type="EMBL" id="RAI74208.1"/>
    </source>
</evidence>
<feature type="transmembrane region" description="Helical" evidence="1">
    <location>
        <begin position="30"/>
        <end position="49"/>
    </location>
</feature>
<feature type="transmembrane region" description="Helical" evidence="1">
    <location>
        <begin position="7"/>
        <end position="24"/>
    </location>
</feature>
<gene>
    <name evidence="2" type="ORF">HMF3257_07470</name>
</gene>
<reference evidence="2 3" key="1">
    <citation type="submission" date="2018-06" db="EMBL/GenBank/DDBJ databases">
        <title>Spirosoma sp. HMF3257 Genome sequencing and assembly.</title>
        <authorList>
            <person name="Kang H."/>
            <person name="Cha I."/>
            <person name="Kim H."/>
            <person name="Kang J."/>
            <person name="Joh K."/>
        </authorList>
    </citation>
    <scope>NUCLEOTIDE SEQUENCE [LARGE SCALE GENOMIC DNA]</scope>
    <source>
        <strain evidence="2 3">HMF3257</strain>
    </source>
</reference>
<name>A0A327NNK4_9BACT</name>
<feature type="transmembrane region" description="Helical" evidence="1">
    <location>
        <begin position="61"/>
        <end position="84"/>
    </location>
</feature>